<dbReference type="Pfam" id="PF11267">
    <property type="entry name" value="DUF3067"/>
    <property type="match status" value="1"/>
</dbReference>
<sequence length="200" mass="22727">MQTALASSPAATQLRPWQQQPAQLTRCTVRLSHSLASRPVKSVPCQALVAQGPEDDSDSDSPADSFSVGAFTRELEARGVVQSRSQEAQEAESFDGQQLLEVLLEKYERSYDLAFVQRRFAGKRFIALNILWHYKEQASFPFSEEQFAERLDCVAAALRDWGMVKHVKDQIQAQRHRPRMGKAISIMLQLNERTVQEWFS</sequence>
<dbReference type="Proteomes" id="UP001485043">
    <property type="component" value="Unassembled WGS sequence"/>
</dbReference>
<evidence type="ECO:0000313" key="1">
    <source>
        <dbReference type="EMBL" id="KAK9864835.1"/>
    </source>
</evidence>
<dbReference type="PANTHER" id="PTHR35126">
    <property type="entry name" value="SLR0598 PROTEIN"/>
    <property type="match status" value="1"/>
</dbReference>
<dbReference type="AlphaFoldDB" id="A0AAW1T5N2"/>
<gene>
    <name evidence="1" type="ORF">WJX84_006812</name>
</gene>
<accession>A0AAW1T5N2</accession>
<dbReference type="EMBL" id="JALJOV010000309">
    <property type="protein sequence ID" value="KAK9864835.1"/>
    <property type="molecule type" value="Genomic_DNA"/>
</dbReference>
<proteinExistence type="predicted"/>
<dbReference type="Gene3D" id="3.30.428.40">
    <property type="entry name" value="Protein of unknown function DUF3067"/>
    <property type="match status" value="1"/>
</dbReference>
<organism evidence="1 2">
    <name type="scientific">Apatococcus fuscideae</name>
    <dbReference type="NCBI Taxonomy" id="2026836"/>
    <lineage>
        <taxon>Eukaryota</taxon>
        <taxon>Viridiplantae</taxon>
        <taxon>Chlorophyta</taxon>
        <taxon>core chlorophytes</taxon>
        <taxon>Trebouxiophyceae</taxon>
        <taxon>Chlorellales</taxon>
        <taxon>Chlorellaceae</taxon>
        <taxon>Apatococcus</taxon>
    </lineage>
</organism>
<keyword evidence="2" id="KW-1185">Reference proteome</keyword>
<comment type="caution">
    <text evidence="1">The sequence shown here is derived from an EMBL/GenBank/DDBJ whole genome shotgun (WGS) entry which is preliminary data.</text>
</comment>
<reference evidence="1 2" key="1">
    <citation type="journal article" date="2024" name="Nat. Commun.">
        <title>Phylogenomics reveals the evolutionary origins of lichenization in chlorophyte algae.</title>
        <authorList>
            <person name="Puginier C."/>
            <person name="Libourel C."/>
            <person name="Otte J."/>
            <person name="Skaloud P."/>
            <person name="Haon M."/>
            <person name="Grisel S."/>
            <person name="Petersen M."/>
            <person name="Berrin J.G."/>
            <person name="Delaux P.M."/>
            <person name="Dal Grande F."/>
            <person name="Keller J."/>
        </authorList>
    </citation>
    <scope>NUCLEOTIDE SEQUENCE [LARGE SCALE GENOMIC DNA]</scope>
    <source>
        <strain evidence="1 2">SAG 2523</strain>
    </source>
</reference>
<evidence type="ECO:0000313" key="2">
    <source>
        <dbReference type="Proteomes" id="UP001485043"/>
    </source>
</evidence>
<name>A0AAW1T5N2_9CHLO</name>
<dbReference type="PANTHER" id="PTHR35126:SF1">
    <property type="entry name" value="DUF3067 DOMAIN-CONTAINING PROTEIN"/>
    <property type="match status" value="1"/>
</dbReference>
<dbReference type="InterPro" id="IPR021420">
    <property type="entry name" value="DUF3067"/>
</dbReference>
<protein>
    <submittedName>
        <fullName evidence="1">Uncharacterized protein</fullName>
    </submittedName>
</protein>